<dbReference type="SMART" id="SM01140">
    <property type="entry name" value="Drf_GBD"/>
    <property type="match status" value="1"/>
</dbReference>
<dbReference type="PANTHER" id="PTHR46345">
    <property type="entry name" value="INVERTED FORMIN-2"/>
    <property type="match status" value="1"/>
</dbReference>
<evidence type="ECO:0000313" key="5">
    <source>
        <dbReference type="Proteomes" id="UP000504606"/>
    </source>
</evidence>
<dbReference type="Gene3D" id="1.25.10.10">
    <property type="entry name" value="Leucine-rich Repeat Variant"/>
    <property type="match status" value="1"/>
</dbReference>
<dbReference type="Proteomes" id="UP000504606">
    <property type="component" value="Unplaced"/>
</dbReference>
<feature type="domain" description="FH2" evidence="4">
    <location>
        <begin position="813"/>
        <end position="1212"/>
    </location>
</feature>
<feature type="region of interest" description="Disordered" evidence="2">
    <location>
        <begin position="1204"/>
        <end position="1238"/>
    </location>
</feature>
<dbReference type="GO" id="GO:0003779">
    <property type="term" value="F:actin binding"/>
    <property type="evidence" value="ECO:0007669"/>
    <property type="project" value="InterPro"/>
</dbReference>
<dbReference type="PROSITE" id="PS51444">
    <property type="entry name" value="FH2"/>
    <property type="match status" value="1"/>
</dbReference>
<evidence type="ECO:0000256" key="2">
    <source>
        <dbReference type="SAM" id="MobiDB-lite"/>
    </source>
</evidence>
<evidence type="ECO:0000259" key="4">
    <source>
        <dbReference type="PROSITE" id="PS51444"/>
    </source>
</evidence>
<dbReference type="GeneID" id="113203064"/>
<dbReference type="InterPro" id="IPR042201">
    <property type="entry name" value="FH2_Formin_sf"/>
</dbReference>
<feature type="compositionally biased region" description="Polar residues" evidence="2">
    <location>
        <begin position="596"/>
        <end position="631"/>
    </location>
</feature>
<dbReference type="GO" id="GO:0030036">
    <property type="term" value="P:actin cytoskeleton organization"/>
    <property type="evidence" value="ECO:0007669"/>
    <property type="project" value="InterPro"/>
</dbReference>
<feature type="compositionally biased region" description="Pro residues" evidence="2">
    <location>
        <begin position="8"/>
        <end position="17"/>
    </location>
</feature>
<evidence type="ECO:0000313" key="6">
    <source>
        <dbReference type="RefSeq" id="XP_052121361.1"/>
    </source>
</evidence>
<dbReference type="OrthoDB" id="26518at2759"/>
<gene>
    <name evidence="6" type="primary">LOC113203064</name>
</gene>
<feature type="region of interest" description="Disordered" evidence="2">
    <location>
        <begin position="1"/>
        <end position="252"/>
    </location>
</feature>
<dbReference type="InterPro" id="IPR014768">
    <property type="entry name" value="GBD/FH3_dom"/>
</dbReference>
<feature type="coiled-coil region" evidence="1">
    <location>
        <begin position="1087"/>
        <end position="1121"/>
    </location>
</feature>
<dbReference type="KEGG" id="foc:113203064"/>
<reference evidence="6" key="2">
    <citation type="submission" date="2025-08" db="UniProtKB">
        <authorList>
            <consortium name="RefSeq"/>
        </authorList>
    </citation>
    <scope>IDENTIFICATION</scope>
    <source>
        <tissue evidence="6">Whole organism</tissue>
    </source>
</reference>
<feature type="compositionally biased region" description="Low complexity" evidence="2">
    <location>
        <begin position="165"/>
        <end position="251"/>
    </location>
</feature>
<organism evidence="5 6">
    <name type="scientific">Frankliniella occidentalis</name>
    <name type="common">Western flower thrips</name>
    <name type="synonym">Euthrips occidentalis</name>
    <dbReference type="NCBI Taxonomy" id="133901"/>
    <lineage>
        <taxon>Eukaryota</taxon>
        <taxon>Metazoa</taxon>
        <taxon>Ecdysozoa</taxon>
        <taxon>Arthropoda</taxon>
        <taxon>Hexapoda</taxon>
        <taxon>Insecta</taxon>
        <taxon>Pterygota</taxon>
        <taxon>Neoptera</taxon>
        <taxon>Paraneoptera</taxon>
        <taxon>Thysanoptera</taxon>
        <taxon>Terebrantia</taxon>
        <taxon>Thripoidea</taxon>
        <taxon>Thripidae</taxon>
        <taxon>Frankliniella</taxon>
    </lineage>
</organism>
<feature type="region of interest" description="Disordered" evidence="2">
    <location>
        <begin position="581"/>
        <end position="764"/>
    </location>
</feature>
<dbReference type="InterPro" id="IPR010472">
    <property type="entry name" value="FH3_dom"/>
</dbReference>
<evidence type="ECO:0000259" key="3">
    <source>
        <dbReference type="PROSITE" id="PS51232"/>
    </source>
</evidence>
<dbReference type="RefSeq" id="XP_052121361.1">
    <property type="nucleotide sequence ID" value="XM_052265401.1"/>
</dbReference>
<sequence length="1273" mass="134188">MANVANGAPPPDPPVALPEPASTADPAPGALPEPASTADPTPGALPEPASTADPAPGALPEPGATIPSPGALPETASTTLADPAPAATPKTASATSDPAPGALPEAPAPSATAAEADAAPHPAPSCPTEPRPKRGRLGAGARSPAGRGRGLKAPAAPLPTIRVQAPGATSATAPATAPAASNGGTLGAARGARGGKALWGLARSKVRPPSSRSSKSPSSTASRSPASRSPSGRALPAAAAAPRRGAAGAVLGRKKAAGSEELLRDLRQNKDLSRWEPDLCIQMLKIPSAHNYSAIKKLIAKAERSWLLEFLERDGLGVLLDSLERLGHGQHHGVVGAGARRGCGGLSSMADISSQIECVACTRAVINSGVGLEYMVGHPAHTRQLASILSSQNTTVKLQVFELLCAICMFSPSGHALALDALQHFKNLRGHRYRFDAVILELRTAETAVYQTVLLCFVNCLVMANQGLAERTRTRSELMGSGLGQLLAVLRTIDSNELQIQVGVFDDAAHADQDALEELGAAGDPLHMSHHQLFDTIFSKVADTPQSLALHSVLLNLSQLDPSNTQSDRIWEALEELTAHIANGSVPPPSKGPRSTCETKSVSTQTTARTRLSDRLSVSSGLNVSQTSSDRMPTPTTPAPTPLRECVDVGTDPMTPAERAPTSEAARTSTAAVASPAGPPPPPPPPFPGAPAPPPPPPFPGAPAPPPPPFPGASAPPPPPPFPGAAAPPPPPPFPGAPAPPPPPPIPGAPAPPPPPPVPGAPMPPPPPGMPGMVPVEEPLCVAKTQYLTYPARRSLNGDVPDGAWNPSGAAKYNTFPHPRRKLKTLNWTKIPNQVIGRESVWSELPNVEPRVHMDFHQIEELFCQKQAAPAESKAGKKANVTASASHPTLVNLLDSKRSLAVNIFLKQFRSASSEIIDAIKCGDSAKLGAERLQGLQRLLPDKTELELIKSHPKDGGPLGSAEQFFSNLANVPSYPVRIEALLQKEQLPTTVAELKPQLQTVINICDQVINNASLKEFLALILQFGNYLNAGSYAGSAAGFKLNTLPKLLDMRTNKPRFTCLHYVVEVAEEQNKDILKFTTEMKQMRSAARISMEALEEEVQALANKINKLNSMLKGAEKDVQKQFSDFVSEAMSTVKDLQICMSEAKKAAQRLASHFCEDLNGSAASRFQLQECFKLFADFFDKVDQVRVENEQRKKQEERAAARKKAEEAKQALEAATGPEGKKDSKGVVKRKPRGKTVLEADEPCLVDRLMQEIRGGTFKLRRTVPAGQA</sequence>
<protein>
    <submittedName>
        <fullName evidence="6">Inverted formin-2-like</fullName>
    </submittedName>
</protein>
<dbReference type="InterPro" id="IPR015425">
    <property type="entry name" value="FH2_Formin"/>
</dbReference>
<dbReference type="Pfam" id="PF02181">
    <property type="entry name" value="FH2"/>
    <property type="match status" value="1"/>
</dbReference>
<dbReference type="InterPro" id="IPR010473">
    <property type="entry name" value="GTPase-bd"/>
</dbReference>
<evidence type="ECO:0000256" key="1">
    <source>
        <dbReference type="SAM" id="Coils"/>
    </source>
</evidence>
<accession>A0A9C6TRX7</accession>
<dbReference type="Pfam" id="PF06367">
    <property type="entry name" value="Drf_FH3"/>
    <property type="match status" value="1"/>
</dbReference>
<reference evidence="6" key="1">
    <citation type="journal article" date="2018" name="Proc. Natl. Acad. Sci. U.S.A.">
        <title>Phylogenomics and the evolution of hemipteroid insects.</title>
        <authorList>
            <person name="Johnson K.P."/>
            <person name="Dietrich C.H."/>
            <person name="Friedrich F."/>
            <person name="Beutel R.G."/>
            <person name="Wipfler B."/>
            <person name="Peters R.S."/>
            <person name="Allen J.M."/>
            <person name="Petersen M."/>
            <person name="Donath A."/>
            <person name="Walden K.K."/>
            <person name="Kozlov A.M."/>
            <person name="Podsiadlowski L."/>
            <person name="Mayer C."/>
            <person name="Meusemann K."/>
            <person name="Vasilikopoulos A."/>
            <person name="Waterhouse R.M."/>
            <person name="Cameron S.L."/>
            <person name="Weirauch C."/>
            <person name="Swanson D.R."/>
            <person name="Percy D.M."/>
            <person name="Hardy N.B."/>
            <person name="Terry I."/>
            <person name="Liu S."/>
            <person name="Zhou X."/>
            <person name="Misof B."/>
            <person name="Robertson H.M."/>
            <person name="Yoshizawa K."/>
        </authorList>
    </citation>
    <scope>NUCLEOTIDE SEQUENCE</scope>
    <source>
        <tissue evidence="6">Whole organism</tissue>
    </source>
</reference>
<dbReference type="Pfam" id="PF06371">
    <property type="entry name" value="Drf_GBD"/>
    <property type="match status" value="1"/>
</dbReference>
<dbReference type="Gene3D" id="1.20.58.2220">
    <property type="entry name" value="Formin, FH2 domain"/>
    <property type="match status" value="1"/>
</dbReference>
<keyword evidence="5" id="KW-1185">Reference proteome</keyword>
<feature type="compositionally biased region" description="Low complexity" evidence="2">
    <location>
        <begin position="75"/>
        <end position="120"/>
    </location>
</feature>
<dbReference type="InterPro" id="IPR011989">
    <property type="entry name" value="ARM-like"/>
</dbReference>
<dbReference type="GO" id="GO:0031267">
    <property type="term" value="F:small GTPase binding"/>
    <property type="evidence" value="ECO:0007669"/>
    <property type="project" value="InterPro"/>
</dbReference>
<feature type="domain" description="GBD/FH3" evidence="3">
    <location>
        <begin position="214"/>
        <end position="589"/>
    </location>
</feature>
<dbReference type="SMART" id="SM01139">
    <property type="entry name" value="Drf_FH3"/>
    <property type="match status" value="1"/>
</dbReference>
<feature type="compositionally biased region" description="Pro residues" evidence="2">
    <location>
        <begin position="677"/>
        <end position="764"/>
    </location>
</feature>
<name>A0A9C6TRX7_FRAOC</name>
<feature type="compositionally biased region" description="Basic and acidic residues" evidence="2">
    <location>
        <begin position="1204"/>
        <end position="1214"/>
    </location>
</feature>
<dbReference type="SUPFAM" id="SSF48371">
    <property type="entry name" value="ARM repeat"/>
    <property type="match status" value="1"/>
</dbReference>
<dbReference type="PROSITE" id="PS51232">
    <property type="entry name" value="GBD_FH3"/>
    <property type="match status" value="1"/>
</dbReference>
<dbReference type="PANTHER" id="PTHR46345:SF8">
    <property type="entry name" value="FORMIN 3, ISOFORM B"/>
    <property type="match status" value="1"/>
</dbReference>
<dbReference type="AlphaFoldDB" id="A0A9C6TRX7"/>
<keyword evidence="1" id="KW-0175">Coiled coil</keyword>
<dbReference type="InterPro" id="IPR016024">
    <property type="entry name" value="ARM-type_fold"/>
</dbReference>
<proteinExistence type="predicted"/>
<dbReference type="SUPFAM" id="SSF101447">
    <property type="entry name" value="Formin homology 2 domain (FH2 domain)"/>
    <property type="match status" value="1"/>
</dbReference>
<dbReference type="SMART" id="SM00498">
    <property type="entry name" value="FH2"/>
    <property type="match status" value="1"/>
</dbReference>